<dbReference type="SUPFAM" id="SSF55347">
    <property type="entry name" value="Glyceraldehyde-3-phosphate dehydrogenase-like, C-terminal domain"/>
    <property type="match status" value="1"/>
</dbReference>
<evidence type="ECO:0000259" key="8">
    <source>
        <dbReference type="SMART" id="SM00846"/>
    </source>
</evidence>
<dbReference type="Gene3D" id="3.30.360.10">
    <property type="entry name" value="Dihydrodipicolinate Reductase, domain 2"/>
    <property type="match status" value="1"/>
</dbReference>
<dbReference type="InterPro" id="IPR006424">
    <property type="entry name" value="Glyceraldehyde-3-P_DH_1"/>
</dbReference>
<dbReference type="RefSeq" id="WP_028703658.1">
    <property type="nucleotide sequence ID" value="NZ_CP025570.1"/>
</dbReference>
<dbReference type="NCBIfam" id="TIGR01534">
    <property type="entry name" value="GAPDH-I"/>
    <property type="match status" value="1"/>
</dbReference>
<evidence type="ECO:0000313" key="10">
    <source>
        <dbReference type="EMBL" id="VEI01894.1"/>
    </source>
</evidence>
<comment type="subcellular location">
    <subcellularLocation>
        <location evidence="1">Cytoplasm</location>
    </subcellularLocation>
</comment>
<dbReference type="AlphaFoldDB" id="A0A3S4YM51"/>
<reference evidence="10 11" key="2">
    <citation type="submission" date="2018-12" db="EMBL/GenBank/DDBJ databases">
        <authorList>
            <consortium name="Pathogen Informatics"/>
        </authorList>
    </citation>
    <scope>NUCLEOTIDE SEQUENCE [LARGE SCALE GENOMIC DNA]</scope>
    <source>
        <strain evidence="10 11">NCTC13652</strain>
    </source>
</reference>
<dbReference type="InterPro" id="IPR036291">
    <property type="entry name" value="NAD(P)-bd_dom_sf"/>
</dbReference>
<evidence type="ECO:0000256" key="2">
    <source>
        <dbReference type="ARBA" id="ARBA00007406"/>
    </source>
</evidence>
<dbReference type="PRINTS" id="PR00078">
    <property type="entry name" value="G3PDHDRGNASE"/>
</dbReference>
<evidence type="ECO:0000313" key="9">
    <source>
        <dbReference type="EMBL" id="AZZ40003.1"/>
    </source>
</evidence>
<evidence type="ECO:0000256" key="6">
    <source>
        <dbReference type="PIRSR" id="PIRSR000149-4"/>
    </source>
</evidence>
<dbReference type="PANTHER" id="PTHR43148">
    <property type="entry name" value="GLYCERALDEHYDE-3-PHOSPHATE DEHYDROGENASE 2"/>
    <property type="match status" value="1"/>
</dbReference>
<keyword evidence="5" id="KW-0547">Nucleotide-binding</keyword>
<dbReference type="EMBL" id="LR134473">
    <property type="protein sequence ID" value="VEI01894.1"/>
    <property type="molecule type" value="Genomic_DNA"/>
</dbReference>
<keyword evidence="11" id="KW-1185">Reference proteome</keyword>
<dbReference type="InterPro" id="IPR020829">
    <property type="entry name" value="GlycerAld_3-P_DH_cat"/>
</dbReference>
<keyword evidence="5" id="KW-0520">NAD</keyword>
<feature type="binding site" evidence="5">
    <location>
        <position position="315"/>
    </location>
    <ligand>
        <name>NAD(+)</name>
        <dbReference type="ChEBI" id="CHEBI:57540"/>
    </ligand>
</feature>
<dbReference type="GO" id="GO:0004365">
    <property type="term" value="F:glyceraldehyde-3-phosphate dehydrogenase (NAD+) (phosphorylating) activity"/>
    <property type="evidence" value="ECO:0007669"/>
    <property type="project" value="UniProtKB-EC"/>
</dbReference>
<evidence type="ECO:0000256" key="1">
    <source>
        <dbReference type="ARBA" id="ARBA00004496"/>
    </source>
</evidence>
<feature type="binding site" evidence="5">
    <location>
        <begin position="12"/>
        <end position="13"/>
    </location>
    <ligand>
        <name>NAD(+)</name>
        <dbReference type="ChEBI" id="CHEBI:57540"/>
    </ligand>
</feature>
<protein>
    <submittedName>
        <fullName evidence="9 10">Glyceraldehyde-3-phosphate dehydrogenase</fullName>
        <ecNumber evidence="10">1.2.1.12</ecNumber>
    </submittedName>
</protein>
<gene>
    <name evidence="10" type="primary">gapA</name>
    <name evidence="9" type="synonym">gap</name>
    <name evidence="9" type="ORF">C0Z10_09840</name>
    <name evidence="10" type="ORF">NCTC13652_00045</name>
</gene>
<feature type="active site" description="Nucleophile" evidence="4">
    <location>
        <position position="152"/>
    </location>
</feature>
<dbReference type="Proteomes" id="UP000285875">
    <property type="component" value="Chromosome"/>
</dbReference>
<proteinExistence type="inferred from homology"/>
<dbReference type="OrthoDB" id="9803304at2"/>
<dbReference type="Pfam" id="PF00044">
    <property type="entry name" value="Gp_dh_N"/>
    <property type="match status" value="1"/>
</dbReference>
<dbReference type="CDD" id="cd18126">
    <property type="entry name" value="GAPDH_I_C"/>
    <property type="match status" value="1"/>
</dbReference>
<dbReference type="Proteomes" id="UP000277858">
    <property type="component" value="Chromosome"/>
</dbReference>
<feature type="site" description="Activates thiol group during catalysis" evidence="6">
    <location>
        <position position="179"/>
    </location>
</feature>
<dbReference type="Pfam" id="PF02800">
    <property type="entry name" value="Gp_dh_C"/>
    <property type="match status" value="1"/>
</dbReference>
<feature type="binding site" evidence="5">
    <location>
        <position position="35"/>
    </location>
    <ligand>
        <name>NAD(+)</name>
        <dbReference type="ChEBI" id="CHEBI:57540"/>
    </ligand>
</feature>
<dbReference type="GO" id="GO:0050661">
    <property type="term" value="F:NADP binding"/>
    <property type="evidence" value="ECO:0007669"/>
    <property type="project" value="InterPro"/>
</dbReference>
<reference evidence="9" key="3">
    <citation type="journal article" date="2019" name="Microorganisms">
        <title>Red-Brown Pigmentation of Acidipropionibacterium jensenii Is Tied to Haemolytic Activity and cyl-Like Gene Cluster.</title>
        <authorList>
            <person name="Deptula P."/>
            <person name="Loivamaa I."/>
            <person name="Smolander O.P."/>
            <person name="Laine P."/>
            <person name="Roberts R.J."/>
            <person name="Piironen V."/>
            <person name="Paulin L."/>
            <person name="Savijoki K."/>
            <person name="Auvinen P."/>
            <person name="Varmanen P."/>
        </authorList>
    </citation>
    <scope>NUCLEOTIDE SEQUENCE</scope>
    <source>
        <strain evidence="9">JS280</strain>
    </source>
</reference>
<evidence type="ECO:0000256" key="3">
    <source>
        <dbReference type="ARBA" id="ARBA00023002"/>
    </source>
</evidence>
<dbReference type="PIRSF" id="PIRSF000149">
    <property type="entry name" value="GAP_DH"/>
    <property type="match status" value="1"/>
</dbReference>
<dbReference type="EMBL" id="CP025570">
    <property type="protein sequence ID" value="AZZ40003.1"/>
    <property type="molecule type" value="Genomic_DNA"/>
</dbReference>
<dbReference type="GO" id="GO:0005737">
    <property type="term" value="C:cytoplasm"/>
    <property type="evidence" value="ECO:0007669"/>
    <property type="project" value="UniProtKB-SubCell"/>
</dbReference>
<dbReference type="EC" id="1.2.1.12" evidence="10"/>
<evidence type="ECO:0000313" key="11">
    <source>
        <dbReference type="Proteomes" id="UP000277858"/>
    </source>
</evidence>
<feature type="domain" description="Glyceraldehyde 3-phosphate dehydrogenase NAD(P) binding" evidence="8">
    <location>
        <begin position="3"/>
        <end position="152"/>
    </location>
</feature>
<evidence type="ECO:0000313" key="12">
    <source>
        <dbReference type="Proteomes" id="UP000285875"/>
    </source>
</evidence>
<reference evidence="12" key="1">
    <citation type="submission" date="2017-12" db="EMBL/GenBank/DDBJ databases">
        <title>Whole genome sequencing of Acidipropionibacterium jensenii strains JS279 and JS280.</title>
        <authorList>
            <person name="Deptula P."/>
            <person name="Laine P."/>
            <person name="Smolander O.-P."/>
            <person name="Paulin L."/>
            <person name="Auvinen P."/>
            <person name="Varmanen P."/>
        </authorList>
    </citation>
    <scope>NUCLEOTIDE SEQUENCE [LARGE SCALE GENOMIC DNA]</scope>
    <source>
        <strain evidence="12">JS280</strain>
    </source>
</reference>
<evidence type="ECO:0000256" key="7">
    <source>
        <dbReference type="RuleBase" id="RU000397"/>
    </source>
</evidence>
<name>A0A3S4YM51_9ACTN</name>
<dbReference type="CDD" id="cd05214">
    <property type="entry name" value="GAPDH_I_N"/>
    <property type="match status" value="1"/>
</dbReference>
<dbReference type="KEGG" id="aji:C0Z10_09840"/>
<evidence type="ECO:0000256" key="4">
    <source>
        <dbReference type="PIRSR" id="PIRSR000149-1"/>
    </source>
</evidence>
<keyword evidence="3 10" id="KW-0560">Oxidoreductase</keyword>
<comment type="similarity">
    <text evidence="2 7">Belongs to the glyceraldehyde-3-phosphate dehydrogenase family.</text>
</comment>
<dbReference type="Gene3D" id="3.40.50.720">
    <property type="entry name" value="NAD(P)-binding Rossmann-like Domain"/>
    <property type="match status" value="1"/>
</dbReference>
<dbReference type="SUPFAM" id="SSF51735">
    <property type="entry name" value="NAD(P)-binding Rossmann-fold domains"/>
    <property type="match status" value="1"/>
</dbReference>
<dbReference type="InterPro" id="IPR020831">
    <property type="entry name" value="GlycerAld/Erythrose_P_DH"/>
</dbReference>
<dbReference type="STRING" id="1122997.GCA_000425285_02326"/>
<sequence length="334" mass="35198">MTVRIGINGFGRIGRNYLRAALINDADVELVAVNDLTDVSTLADLLEWDSISGHLDGVQVDGNTLRVGERSIAVLSEPDPAAIAWGDYGADVVIESTGRFTDRDKALEHLKGGAKKVIVSAPAKGDVPTFVLGVNDDRLDPAASDVFSNGSCTTNSLAPLAKVLNDSFGIESGLMTTVHAYTADQRLHDAPHKDLRRARAAALSTIPTTSGAARAIGTVIPELDGKLTGFALRVPVPVGSITDLTADLTTAVSVDEVNAAFAEAASSERLGKYLQYSTAPIVSADIVGNPHSSIFDAPLTKVAGTQVKVLGWYDNEWGFSNRLVEFSERIGAAL</sequence>
<evidence type="ECO:0000256" key="5">
    <source>
        <dbReference type="PIRSR" id="PIRSR000149-3"/>
    </source>
</evidence>
<dbReference type="GO" id="GO:0051287">
    <property type="term" value="F:NAD binding"/>
    <property type="evidence" value="ECO:0007669"/>
    <property type="project" value="InterPro"/>
</dbReference>
<dbReference type="GO" id="GO:0006006">
    <property type="term" value="P:glucose metabolic process"/>
    <property type="evidence" value="ECO:0007669"/>
    <property type="project" value="InterPro"/>
</dbReference>
<dbReference type="InterPro" id="IPR020828">
    <property type="entry name" value="GlycerAld_3-P_DH_NAD(P)-bd"/>
</dbReference>
<dbReference type="SMART" id="SM00846">
    <property type="entry name" value="Gp_dh_N"/>
    <property type="match status" value="1"/>
</dbReference>
<accession>A0A3S4YM51</accession>
<dbReference type="FunFam" id="3.40.50.720:FF:000001">
    <property type="entry name" value="Glyceraldehyde-3-phosphate dehydrogenase"/>
    <property type="match status" value="1"/>
</dbReference>
<dbReference type="FunFam" id="3.30.360.10:FF:000002">
    <property type="entry name" value="Glyceraldehyde-3-phosphate dehydrogenase"/>
    <property type="match status" value="1"/>
</dbReference>
<feature type="binding site" evidence="5">
    <location>
        <position position="120"/>
    </location>
    <ligand>
        <name>NAD(+)</name>
        <dbReference type="ChEBI" id="CHEBI:57540"/>
    </ligand>
</feature>
<organism evidence="10 11">
    <name type="scientific">Acidipropionibacterium jensenii</name>
    <dbReference type="NCBI Taxonomy" id="1749"/>
    <lineage>
        <taxon>Bacteria</taxon>
        <taxon>Bacillati</taxon>
        <taxon>Actinomycetota</taxon>
        <taxon>Actinomycetes</taxon>
        <taxon>Propionibacteriales</taxon>
        <taxon>Propionibacteriaceae</taxon>
        <taxon>Acidipropionibacterium</taxon>
    </lineage>
</organism>